<name>A0A146KDC1_9EUKA</name>
<feature type="non-terminal residue" evidence="1">
    <location>
        <position position="232"/>
    </location>
</feature>
<sequence>MDVKAECEALELKIGKFCKPTIYLNPQLYQDMDHKPFELLIKKIVAQCPLECHEFLLKEQALTPLQHYSNQEFFSIFAMFLQKHQKLAGNSIYYTILPYDQWQKRSFSAMKLRMVQVFVDILKSFMGSFLRQNATKTLQKDSFVKASLTKFNDESAKPSNESGELGQFVNPNKSQNQLFSQKISQNEKVEETAADVTFQIQILNLLEKLNQKIDHLSARVEGVEGIVKQIYL</sequence>
<gene>
    <name evidence="1" type="ORF">TPC1_13941</name>
</gene>
<accession>A0A146KDC1</accession>
<evidence type="ECO:0000313" key="1">
    <source>
        <dbReference type="EMBL" id="JAP93685.1"/>
    </source>
</evidence>
<dbReference type="EMBL" id="GDID01002921">
    <property type="protein sequence ID" value="JAP93685.1"/>
    <property type="molecule type" value="Transcribed_RNA"/>
</dbReference>
<organism evidence="1">
    <name type="scientific">Trepomonas sp. PC1</name>
    <dbReference type="NCBI Taxonomy" id="1076344"/>
    <lineage>
        <taxon>Eukaryota</taxon>
        <taxon>Metamonada</taxon>
        <taxon>Diplomonadida</taxon>
        <taxon>Hexamitidae</taxon>
        <taxon>Hexamitinae</taxon>
        <taxon>Trepomonas</taxon>
    </lineage>
</organism>
<proteinExistence type="predicted"/>
<dbReference type="AlphaFoldDB" id="A0A146KDC1"/>
<protein>
    <submittedName>
        <fullName evidence="1">Uncharacterized protein</fullName>
    </submittedName>
</protein>
<reference evidence="1" key="1">
    <citation type="submission" date="2015-07" db="EMBL/GenBank/DDBJ databases">
        <title>Adaptation to a free-living lifestyle via gene acquisitions in the diplomonad Trepomonas sp. PC1.</title>
        <authorList>
            <person name="Xu F."/>
            <person name="Jerlstrom-Hultqvist J."/>
            <person name="Kolisko M."/>
            <person name="Simpson A.G.B."/>
            <person name="Roger A.J."/>
            <person name="Svard S.G."/>
            <person name="Andersson J.O."/>
        </authorList>
    </citation>
    <scope>NUCLEOTIDE SEQUENCE</scope>
    <source>
        <strain evidence="1">PC1</strain>
    </source>
</reference>